<feature type="compositionally biased region" description="Polar residues" evidence="4">
    <location>
        <begin position="473"/>
        <end position="487"/>
    </location>
</feature>
<evidence type="ECO:0000259" key="6">
    <source>
        <dbReference type="PROSITE" id="PS50960"/>
    </source>
</evidence>
<dbReference type="GO" id="GO:0006357">
    <property type="term" value="P:regulation of transcription by RNA polymerase II"/>
    <property type="evidence" value="ECO:0007669"/>
    <property type="project" value="TreeGrafter"/>
</dbReference>
<name>A0A0C9QAZ8_9HYME</name>
<feature type="DNA-binding region" description="H-T-H motif" evidence="3">
    <location>
        <begin position="338"/>
        <end position="358"/>
    </location>
</feature>
<evidence type="ECO:0000256" key="3">
    <source>
        <dbReference type="PROSITE-ProRule" id="PRU00320"/>
    </source>
</evidence>
<reference evidence="7" key="1">
    <citation type="submission" date="2015-01" db="EMBL/GenBank/DDBJ databases">
        <title>Transcriptome Assembly of Fopius arisanus.</title>
        <authorList>
            <person name="Geib S."/>
        </authorList>
    </citation>
    <scope>NUCLEOTIDE SEQUENCE</scope>
</reference>
<dbReference type="GO" id="GO:0003677">
    <property type="term" value="F:DNA binding"/>
    <property type="evidence" value="ECO:0007669"/>
    <property type="project" value="UniProtKB-UniRule"/>
</dbReference>
<dbReference type="Gene3D" id="1.10.10.60">
    <property type="entry name" value="Homeodomain-like"/>
    <property type="match status" value="1"/>
</dbReference>
<feature type="domain" description="HTH psq-type" evidence="6">
    <location>
        <begin position="311"/>
        <end position="362"/>
    </location>
</feature>
<feature type="region of interest" description="Disordered" evidence="4">
    <location>
        <begin position="288"/>
        <end position="318"/>
    </location>
</feature>
<evidence type="ECO:0000259" key="5">
    <source>
        <dbReference type="PROSITE" id="PS50097"/>
    </source>
</evidence>
<feature type="region of interest" description="Disordered" evidence="4">
    <location>
        <begin position="423"/>
        <end position="499"/>
    </location>
</feature>
<feature type="domain" description="BTB" evidence="5">
    <location>
        <begin position="57"/>
        <end position="128"/>
    </location>
</feature>
<feature type="compositionally biased region" description="Polar residues" evidence="4">
    <location>
        <begin position="184"/>
        <end position="199"/>
    </location>
</feature>
<dbReference type="EMBL" id="GBYB01000404">
    <property type="protein sequence ID" value="JAG70171.1"/>
    <property type="molecule type" value="Transcribed_RNA"/>
</dbReference>
<dbReference type="PROSITE" id="PS50097">
    <property type="entry name" value="BTB"/>
    <property type="match status" value="1"/>
</dbReference>
<dbReference type="SMART" id="SM00225">
    <property type="entry name" value="BTB"/>
    <property type="match status" value="1"/>
</dbReference>
<dbReference type="SUPFAM" id="SSF46689">
    <property type="entry name" value="Homeodomain-like"/>
    <property type="match status" value="1"/>
</dbReference>
<organism evidence="7">
    <name type="scientific">Fopius arisanus</name>
    <dbReference type="NCBI Taxonomy" id="64838"/>
    <lineage>
        <taxon>Eukaryota</taxon>
        <taxon>Metazoa</taxon>
        <taxon>Ecdysozoa</taxon>
        <taxon>Arthropoda</taxon>
        <taxon>Hexapoda</taxon>
        <taxon>Insecta</taxon>
        <taxon>Pterygota</taxon>
        <taxon>Neoptera</taxon>
        <taxon>Endopterygota</taxon>
        <taxon>Hymenoptera</taxon>
        <taxon>Apocrita</taxon>
        <taxon>Ichneumonoidea</taxon>
        <taxon>Braconidae</taxon>
        <taxon>Opiinae</taxon>
        <taxon>Fopius</taxon>
    </lineage>
</organism>
<keyword evidence="2 3" id="KW-0539">Nucleus</keyword>
<dbReference type="InterPro" id="IPR009057">
    <property type="entry name" value="Homeodomain-like_sf"/>
</dbReference>
<dbReference type="PANTHER" id="PTHR23110">
    <property type="entry name" value="BTB DOMAIN TRANSCRIPTION FACTOR"/>
    <property type="match status" value="1"/>
</dbReference>
<dbReference type="SUPFAM" id="SSF54695">
    <property type="entry name" value="POZ domain"/>
    <property type="match status" value="1"/>
</dbReference>
<proteinExistence type="predicted"/>
<keyword evidence="3" id="KW-0238">DNA-binding</keyword>
<accession>A0A0C9QAZ8</accession>
<protein>
    <submittedName>
        <fullName evidence="7">Bab2_8 protein</fullName>
    </submittedName>
</protein>
<dbReference type="Pfam" id="PF00651">
    <property type="entry name" value="BTB"/>
    <property type="match status" value="1"/>
</dbReference>
<dbReference type="Gene3D" id="3.30.710.10">
    <property type="entry name" value="Potassium Channel Kv1.1, Chain A"/>
    <property type="match status" value="1"/>
</dbReference>
<comment type="subcellular location">
    <subcellularLocation>
        <location evidence="1 3">Nucleus</location>
    </subcellularLocation>
</comment>
<dbReference type="InterPro" id="IPR000210">
    <property type="entry name" value="BTB/POZ_dom"/>
</dbReference>
<dbReference type="InterPro" id="IPR011333">
    <property type="entry name" value="SKP1/BTB/POZ_sf"/>
</dbReference>
<feature type="region of interest" description="Disordered" evidence="4">
    <location>
        <begin position="367"/>
        <end position="394"/>
    </location>
</feature>
<evidence type="ECO:0000256" key="4">
    <source>
        <dbReference type="SAM" id="MobiDB-lite"/>
    </source>
</evidence>
<dbReference type="InterPro" id="IPR007889">
    <property type="entry name" value="HTH_Psq"/>
</dbReference>
<dbReference type="PANTHER" id="PTHR23110:SF109">
    <property type="entry name" value="FI07618P-RELATED"/>
    <property type="match status" value="1"/>
</dbReference>
<dbReference type="GO" id="GO:0005634">
    <property type="term" value="C:nucleus"/>
    <property type="evidence" value="ECO:0007669"/>
    <property type="project" value="UniProtKB-SubCell"/>
</dbReference>
<evidence type="ECO:0000256" key="1">
    <source>
        <dbReference type="ARBA" id="ARBA00004123"/>
    </source>
</evidence>
<dbReference type="InterPro" id="IPR051095">
    <property type="entry name" value="Dros_DevTransReg"/>
</dbReference>
<evidence type="ECO:0000256" key="2">
    <source>
        <dbReference type="ARBA" id="ARBA00023242"/>
    </source>
</evidence>
<sequence>MNSELFAIDEGLLSNSRLTHSAMESSQFQQQYCLRWNNHSTHLQSTFHELLQKQAFTDVLLVVEDESGPTSIKCHRVVLAVCSTFFQKLFTQAPSHEQYLMLLLPGVKFWEIEAILEYMYQGEICVLQERLNDLLKVAKLLKVKGLINDEPQDTHESPSPSPTISSTDYNIPNGRDLKTPRSPAHSTSAPYQQYASSPRSGAPYIPSESVNHLTNLSLAAESVLSPLLGRKSSTLNPPYIPSHSETGHSRHSEILRNVLGQGHPDSSKIPIPVDDSLDLPTEFNGHSAFTADVSSKKGTKRRSSQEHQQRKSSGKNYKLYSKEQMAQAIKQVENGECALAVATALGIPSRTLYDKVKKMGIRTQRNIKRHRSSSSGAFPHGIGGNRNGDIYRSMSDHDDASMALLDMAQGQGPQLSEKFGASLENIKGSPSPMAQEDTHQPSENSDASPVNLERCSTPHDDSQEAIQDDVQDLSVQRTNVIVSPGNQHSKEEMGESLQS</sequence>
<dbReference type="CDD" id="cd18315">
    <property type="entry name" value="BTB_POZ_BAB-like"/>
    <property type="match status" value="1"/>
</dbReference>
<feature type="region of interest" description="Disordered" evidence="4">
    <location>
        <begin position="149"/>
        <end position="206"/>
    </location>
</feature>
<dbReference type="PROSITE" id="PS50960">
    <property type="entry name" value="HTH_PSQ"/>
    <property type="match status" value="1"/>
</dbReference>
<gene>
    <name evidence="7" type="primary">bab2_8</name>
    <name evidence="7" type="ORF">g.20102</name>
</gene>
<evidence type="ECO:0000313" key="7">
    <source>
        <dbReference type="EMBL" id="JAG70171.1"/>
    </source>
</evidence>
<dbReference type="AlphaFoldDB" id="A0A0C9QAZ8"/>